<name>A0A485LIK0_9STRA</name>
<feature type="chain" id="PRO_5036116502" evidence="3">
    <location>
        <begin position="17"/>
        <end position="177"/>
    </location>
</feature>
<gene>
    <name evidence="5" type="primary">Aste57867_21345</name>
    <name evidence="4" type="ORF">As57867_021276</name>
    <name evidence="5" type="ORF">ASTE57867_21345</name>
</gene>
<organism evidence="5 6">
    <name type="scientific">Aphanomyces stellatus</name>
    <dbReference type="NCBI Taxonomy" id="120398"/>
    <lineage>
        <taxon>Eukaryota</taxon>
        <taxon>Sar</taxon>
        <taxon>Stramenopiles</taxon>
        <taxon>Oomycota</taxon>
        <taxon>Saprolegniomycetes</taxon>
        <taxon>Saprolegniales</taxon>
        <taxon>Verrucalvaceae</taxon>
        <taxon>Aphanomyces</taxon>
    </lineage>
</organism>
<keyword evidence="2" id="KW-1133">Transmembrane helix</keyword>
<evidence type="ECO:0000313" key="4">
    <source>
        <dbReference type="EMBL" id="KAF0686871.1"/>
    </source>
</evidence>
<feature type="signal peptide" evidence="3">
    <location>
        <begin position="1"/>
        <end position="16"/>
    </location>
</feature>
<dbReference type="EMBL" id="CAADRA010006995">
    <property type="protein sequence ID" value="VFT98017.1"/>
    <property type="molecule type" value="Genomic_DNA"/>
</dbReference>
<feature type="transmembrane region" description="Helical" evidence="2">
    <location>
        <begin position="92"/>
        <end position="112"/>
    </location>
</feature>
<feature type="region of interest" description="Disordered" evidence="1">
    <location>
        <begin position="139"/>
        <end position="177"/>
    </location>
</feature>
<feature type="compositionally biased region" description="Polar residues" evidence="1">
    <location>
        <begin position="166"/>
        <end position="177"/>
    </location>
</feature>
<sequence length="177" mass="17934">MQVLAFLAVALAAVAADNEVANVTKVNVTKVNATNATVLNATSTIVLPATNFSSVNASRNATRNGTSVKEGTINFEDADAQSSFFNINNKDAMIVGAGFAGCIFAIAAVAVAKKNIGAAAATDASVLAEDVVDEIEAAENAAKDDEAEDDAAAPVSPAEKDEDVQEVSTDSPSVVSV</sequence>
<proteinExistence type="predicted"/>
<evidence type="ECO:0000313" key="5">
    <source>
        <dbReference type="EMBL" id="VFT98017.1"/>
    </source>
</evidence>
<reference evidence="5 6" key="1">
    <citation type="submission" date="2019-03" db="EMBL/GenBank/DDBJ databases">
        <authorList>
            <person name="Gaulin E."/>
            <person name="Dumas B."/>
        </authorList>
    </citation>
    <scope>NUCLEOTIDE SEQUENCE [LARGE SCALE GENOMIC DNA]</scope>
    <source>
        <strain evidence="5">CBS 568.67</strain>
    </source>
</reference>
<keyword evidence="6" id="KW-1185">Reference proteome</keyword>
<dbReference type="Proteomes" id="UP000332933">
    <property type="component" value="Unassembled WGS sequence"/>
</dbReference>
<evidence type="ECO:0000256" key="2">
    <source>
        <dbReference type="SAM" id="Phobius"/>
    </source>
</evidence>
<evidence type="ECO:0000256" key="1">
    <source>
        <dbReference type="SAM" id="MobiDB-lite"/>
    </source>
</evidence>
<accession>A0A485LIK0</accession>
<reference evidence="4" key="2">
    <citation type="submission" date="2019-06" db="EMBL/GenBank/DDBJ databases">
        <title>Genomics analysis of Aphanomyces spp. identifies a new class of oomycete effector associated with host adaptation.</title>
        <authorList>
            <person name="Gaulin E."/>
        </authorList>
    </citation>
    <scope>NUCLEOTIDE SEQUENCE</scope>
    <source>
        <strain evidence="4">CBS 578.67</strain>
    </source>
</reference>
<evidence type="ECO:0000256" key="3">
    <source>
        <dbReference type="SAM" id="SignalP"/>
    </source>
</evidence>
<dbReference type="EMBL" id="VJMH01006969">
    <property type="protein sequence ID" value="KAF0686871.1"/>
    <property type="molecule type" value="Genomic_DNA"/>
</dbReference>
<dbReference type="AlphaFoldDB" id="A0A485LIK0"/>
<keyword evidence="2" id="KW-0472">Membrane</keyword>
<protein>
    <submittedName>
        <fullName evidence="5">Aste57867_21345 protein</fullName>
    </submittedName>
</protein>
<keyword evidence="2" id="KW-0812">Transmembrane</keyword>
<keyword evidence="3" id="KW-0732">Signal</keyword>
<evidence type="ECO:0000313" key="6">
    <source>
        <dbReference type="Proteomes" id="UP000332933"/>
    </source>
</evidence>